<dbReference type="Proteomes" id="UP000006039">
    <property type="component" value="Unassembled WGS sequence"/>
</dbReference>
<feature type="transmembrane region" description="Helical" evidence="8">
    <location>
        <begin position="25"/>
        <end position="46"/>
    </location>
</feature>
<reference evidence="11" key="1">
    <citation type="submission" date="2010-07" db="EMBL/GenBank/DDBJ databases">
        <title>The genome sequence of Gaeumannomyces graminis var. tritici strain R3-111a-1.</title>
        <authorList>
            <consortium name="The Broad Institute Genome Sequencing Platform"/>
            <person name="Ma L.-J."/>
            <person name="Dead R."/>
            <person name="Young S."/>
            <person name="Zeng Q."/>
            <person name="Koehrsen M."/>
            <person name="Alvarado L."/>
            <person name="Berlin A."/>
            <person name="Chapman S.B."/>
            <person name="Chen Z."/>
            <person name="Freedman E."/>
            <person name="Gellesch M."/>
            <person name="Goldberg J."/>
            <person name="Griggs A."/>
            <person name="Gujja S."/>
            <person name="Heilman E.R."/>
            <person name="Heiman D."/>
            <person name="Hepburn T."/>
            <person name="Howarth C."/>
            <person name="Jen D."/>
            <person name="Larson L."/>
            <person name="Mehta T."/>
            <person name="Neiman D."/>
            <person name="Pearson M."/>
            <person name="Roberts A."/>
            <person name="Saif S."/>
            <person name="Shea T."/>
            <person name="Shenoy N."/>
            <person name="Sisk P."/>
            <person name="Stolte C."/>
            <person name="Sykes S."/>
            <person name="Walk T."/>
            <person name="White J."/>
            <person name="Yandava C."/>
            <person name="Haas B."/>
            <person name="Nusbaum C."/>
            <person name="Birren B."/>
        </authorList>
    </citation>
    <scope>NUCLEOTIDE SEQUENCE [LARGE SCALE GENOMIC DNA]</scope>
    <source>
        <strain evidence="11">R3-111a-1</strain>
    </source>
</reference>
<evidence type="ECO:0000313" key="9">
    <source>
        <dbReference type="EMBL" id="EJT73191.1"/>
    </source>
</evidence>
<evidence type="ECO:0000256" key="3">
    <source>
        <dbReference type="ARBA" id="ARBA00022617"/>
    </source>
</evidence>
<dbReference type="OrthoDB" id="1470350at2759"/>
<feature type="binding site" description="axial binding residue" evidence="6">
    <location>
        <position position="487"/>
    </location>
    <ligand>
        <name>heme</name>
        <dbReference type="ChEBI" id="CHEBI:30413"/>
    </ligand>
    <ligandPart>
        <name>Fe</name>
        <dbReference type="ChEBI" id="CHEBI:18248"/>
    </ligandPart>
</feature>
<evidence type="ECO:0000256" key="8">
    <source>
        <dbReference type="SAM" id="Phobius"/>
    </source>
</evidence>
<keyword evidence="8" id="KW-1133">Transmembrane helix</keyword>
<dbReference type="GO" id="GO:0004497">
    <property type="term" value="F:monooxygenase activity"/>
    <property type="evidence" value="ECO:0007669"/>
    <property type="project" value="UniProtKB-KW"/>
</dbReference>
<name>J3P956_GAET3</name>
<reference evidence="9" key="2">
    <citation type="submission" date="2010-07" db="EMBL/GenBank/DDBJ databases">
        <authorList>
            <consortium name="The Broad Institute Genome Sequencing Platform"/>
            <consortium name="Broad Institute Genome Sequencing Center for Infectious Disease"/>
            <person name="Ma L.-J."/>
            <person name="Dead R."/>
            <person name="Young S."/>
            <person name="Zeng Q."/>
            <person name="Koehrsen M."/>
            <person name="Alvarado L."/>
            <person name="Berlin A."/>
            <person name="Chapman S.B."/>
            <person name="Chen Z."/>
            <person name="Freedman E."/>
            <person name="Gellesch M."/>
            <person name="Goldberg J."/>
            <person name="Griggs A."/>
            <person name="Gujja S."/>
            <person name="Heilman E.R."/>
            <person name="Heiman D."/>
            <person name="Hepburn T."/>
            <person name="Howarth C."/>
            <person name="Jen D."/>
            <person name="Larson L."/>
            <person name="Mehta T."/>
            <person name="Neiman D."/>
            <person name="Pearson M."/>
            <person name="Roberts A."/>
            <person name="Saif S."/>
            <person name="Shea T."/>
            <person name="Shenoy N."/>
            <person name="Sisk P."/>
            <person name="Stolte C."/>
            <person name="Sykes S."/>
            <person name="Walk T."/>
            <person name="White J."/>
            <person name="Yandava C."/>
            <person name="Haas B."/>
            <person name="Nusbaum C."/>
            <person name="Birren B."/>
        </authorList>
    </citation>
    <scope>NUCLEOTIDE SEQUENCE</scope>
    <source>
        <strain evidence="9">R3-111a-1</strain>
    </source>
</reference>
<dbReference type="HOGENOM" id="CLU_001570_14_11_1"/>
<evidence type="ECO:0000313" key="11">
    <source>
        <dbReference type="Proteomes" id="UP000006039"/>
    </source>
</evidence>
<dbReference type="PRINTS" id="PR00385">
    <property type="entry name" value="P450"/>
</dbReference>
<dbReference type="STRING" id="644352.J3P956"/>
<dbReference type="GO" id="GO:0016705">
    <property type="term" value="F:oxidoreductase activity, acting on paired donors, with incorporation or reduction of molecular oxygen"/>
    <property type="evidence" value="ECO:0007669"/>
    <property type="project" value="InterPro"/>
</dbReference>
<keyword evidence="8" id="KW-0812">Transmembrane</keyword>
<dbReference type="InterPro" id="IPR002401">
    <property type="entry name" value="Cyt_P450_E_grp-I"/>
</dbReference>
<dbReference type="GO" id="GO:0005506">
    <property type="term" value="F:iron ion binding"/>
    <property type="evidence" value="ECO:0007669"/>
    <property type="project" value="InterPro"/>
</dbReference>
<keyword evidence="11" id="KW-1185">Reference proteome</keyword>
<dbReference type="PROSITE" id="PS00086">
    <property type="entry name" value="CYTOCHROME_P450"/>
    <property type="match status" value="1"/>
</dbReference>
<evidence type="ECO:0000256" key="1">
    <source>
        <dbReference type="ARBA" id="ARBA00001971"/>
    </source>
</evidence>
<reference evidence="10" key="4">
    <citation type="journal article" date="2015" name="G3 (Bethesda)">
        <title>Genome sequences of three phytopathogenic species of the Magnaporthaceae family of fungi.</title>
        <authorList>
            <person name="Okagaki L.H."/>
            <person name="Nunes C.C."/>
            <person name="Sailsbery J."/>
            <person name="Clay B."/>
            <person name="Brown D."/>
            <person name="John T."/>
            <person name="Oh Y."/>
            <person name="Young N."/>
            <person name="Fitzgerald M."/>
            <person name="Haas B.J."/>
            <person name="Zeng Q."/>
            <person name="Young S."/>
            <person name="Adiconis X."/>
            <person name="Fan L."/>
            <person name="Levin J.Z."/>
            <person name="Mitchell T.K."/>
            <person name="Okubara P.A."/>
            <person name="Farman M.L."/>
            <person name="Kohn L.M."/>
            <person name="Birren B."/>
            <person name="Ma L.-J."/>
            <person name="Dean R.A."/>
        </authorList>
    </citation>
    <scope>NUCLEOTIDE SEQUENCE</scope>
    <source>
        <strain evidence="10">R3-111a-1</strain>
    </source>
</reference>
<dbReference type="CDD" id="cd11058">
    <property type="entry name" value="CYP60B-like"/>
    <property type="match status" value="1"/>
</dbReference>
<evidence type="ECO:0000256" key="4">
    <source>
        <dbReference type="ARBA" id="ARBA00022723"/>
    </source>
</evidence>
<keyword evidence="5 6" id="KW-0408">Iron</keyword>
<dbReference type="InterPro" id="IPR017972">
    <property type="entry name" value="Cyt_P450_CS"/>
</dbReference>
<dbReference type="EMBL" id="GL385399">
    <property type="protein sequence ID" value="EJT73191.1"/>
    <property type="molecule type" value="Genomic_DNA"/>
</dbReference>
<accession>J3P956</accession>
<keyword evidence="7" id="KW-0503">Monooxygenase</keyword>
<gene>
    <name evidence="10" type="primary">20350498</name>
    <name evidence="9" type="ORF">GGTG_10040</name>
</gene>
<evidence type="ECO:0000313" key="10">
    <source>
        <dbReference type="EnsemblFungi" id="EJT73191"/>
    </source>
</evidence>
<sequence>MSSYDHAHLAASLEAASQGLPTTKVGVWVLGLVTTLVVYGVGLAVYRLWFHPLSKIPGPWYMAISAIFASYQNDIMGELAVKARSLHEKYGDIVRIGPDWVMVDGKVGFADVLARRVGGDATEFRKWPGSAGPGGHLGIIGAPNFDTHRRQRRMLSHAFSAAALKEQEDLIFYYIDLFINRLSEISAEGKPLDLVKWLNFATFDIIGDLAIGESFRTLESSKSHYWIKNVFSSFTGVSRLRFLGTISSLLVPIGFLLDTDGSIQRMFKNKEYGAEKAKTRIQLGVERPNTGNPKYSVDGKPIVTISRDFVTYMLGKKEGAQERLTDEEIFENANTLIVAGSETTATNLSSVFYLLAHPENRHVLKNITDEVRSKFQKEADITFQTVDSKALPYVHACIEEALRIHPPVAVPMPRRSPGAIVGGKYIPEGTKIHVMQYATSHNPDSFVDHGRYHPERFLQPDHPLYDARFKSDDIQAFQPFNYGPRDCIGKNLAYVEMRVIVARVLLRFDIELTPETPLNWLDQRAFIVWQKPPMMVKLTERKGIELKA</sequence>
<dbReference type="PANTHER" id="PTHR24305">
    <property type="entry name" value="CYTOCHROME P450"/>
    <property type="match status" value="1"/>
</dbReference>
<dbReference type="Gene3D" id="1.10.630.10">
    <property type="entry name" value="Cytochrome P450"/>
    <property type="match status" value="1"/>
</dbReference>
<keyword evidence="4 6" id="KW-0479">Metal-binding</keyword>
<comment type="cofactor">
    <cofactor evidence="1 6">
        <name>heme</name>
        <dbReference type="ChEBI" id="CHEBI:30413"/>
    </cofactor>
</comment>
<dbReference type="GeneID" id="20350498"/>
<reference evidence="10" key="5">
    <citation type="submission" date="2018-04" db="UniProtKB">
        <authorList>
            <consortium name="EnsemblFungi"/>
        </authorList>
    </citation>
    <scope>IDENTIFICATION</scope>
    <source>
        <strain evidence="10">R3-111a-1</strain>
    </source>
</reference>
<dbReference type="PRINTS" id="PR00463">
    <property type="entry name" value="EP450I"/>
</dbReference>
<evidence type="ECO:0000256" key="2">
    <source>
        <dbReference type="ARBA" id="ARBA00010617"/>
    </source>
</evidence>
<evidence type="ECO:0000256" key="5">
    <source>
        <dbReference type="ARBA" id="ARBA00023004"/>
    </source>
</evidence>
<dbReference type="VEuPathDB" id="FungiDB:GGTG_10040"/>
<organism evidence="9">
    <name type="scientific">Gaeumannomyces tritici (strain R3-111a-1)</name>
    <name type="common">Wheat and barley take-all root rot fungus</name>
    <name type="synonym">Gaeumannomyces graminis var. tritici</name>
    <dbReference type="NCBI Taxonomy" id="644352"/>
    <lineage>
        <taxon>Eukaryota</taxon>
        <taxon>Fungi</taxon>
        <taxon>Dikarya</taxon>
        <taxon>Ascomycota</taxon>
        <taxon>Pezizomycotina</taxon>
        <taxon>Sordariomycetes</taxon>
        <taxon>Sordariomycetidae</taxon>
        <taxon>Magnaporthales</taxon>
        <taxon>Magnaporthaceae</taxon>
        <taxon>Gaeumannomyces</taxon>
    </lineage>
</organism>
<dbReference type="InterPro" id="IPR036396">
    <property type="entry name" value="Cyt_P450_sf"/>
</dbReference>
<evidence type="ECO:0008006" key="12">
    <source>
        <dbReference type="Google" id="ProtNLM"/>
    </source>
</evidence>
<keyword evidence="7" id="KW-0560">Oxidoreductase</keyword>
<evidence type="ECO:0000256" key="7">
    <source>
        <dbReference type="RuleBase" id="RU000461"/>
    </source>
</evidence>
<dbReference type="eggNOG" id="KOG0157">
    <property type="taxonomic scope" value="Eukaryota"/>
</dbReference>
<dbReference type="RefSeq" id="XP_009226165.1">
    <property type="nucleotide sequence ID" value="XM_009227901.1"/>
</dbReference>
<dbReference type="Pfam" id="PF00067">
    <property type="entry name" value="p450"/>
    <property type="match status" value="1"/>
</dbReference>
<dbReference type="EnsemblFungi" id="EJT73191">
    <property type="protein sequence ID" value="EJT73191"/>
    <property type="gene ID" value="GGTG_10040"/>
</dbReference>
<reference evidence="9" key="3">
    <citation type="submission" date="2010-09" db="EMBL/GenBank/DDBJ databases">
        <title>Annotation of Gaeumannomyces graminis var. tritici R3-111a-1.</title>
        <authorList>
            <consortium name="The Broad Institute Genome Sequencing Platform"/>
            <person name="Ma L.-J."/>
            <person name="Dead R."/>
            <person name="Young S.K."/>
            <person name="Zeng Q."/>
            <person name="Gargeya S."/>
            <person name="Fitzgerald M."/>
            <person name="Haas B."/>
            <person name="Abouelleil A."/>
            <person name="Alvarado L."/>
            <person name="Arachchi H.M."/>
            <person name="Berlin A."/>
            <person name="Brown A."/>
            <person name="Chapman S.B."/>
            <person name="Chen Z."/>
            <person name="Dunbar C."/>
            <person name="Freedman E."/>
            <person name="Gearin G."/>
            <person name="Gellesch M."/>
            <person name="Goldberg J."/>
            <person name="Griggs A."/>
            <person name="Gujja S."/>
            <person name="Heiman D."/>
            <person name="Howarth C."/>
            <person name="Larson L."/>
            <person name="Lui A."/>
            <person name="MacDonald P.J.P."/>
            <person name="Mehta T."/>
            <person name="Montmayeur A."/>
            <person name="Murphy C."/>
            <person name="Neiman D."/>
            <person name="Pearson M."/>
            <person name="Priest M."/>
            <person name="Roberts A."/>
            <person name="Saif S."/>
            <person name="Shea T."/>
            <person name="Shenoy N."/>
            <person name="Sisk P."/>
            <person name="Stolte C."/>
            <person name="Sykes S."/>
            <person name="Yandava C."/>
            <person name="Wortman J."/>
            <person name="Nusbaum C."/>
            <person name="Birren B."/>
        </authorList>
    </citation>
    <scope>NUCLEOTIDE SEQUENCE</scope>
    <source>
        <strain evidence="9">R3-111a-1</strain>
    </source>
</reference>
<proteinExistence type="inferred from homology"/>
<dbReference type="AlphaFoldDB" id="J3P956"/>
<keyword evidence="8" id="KW-0472">Membrane</keyword>
<keyword evidence="3 6" id="KW-0349">Heme</keyword>
<dbReference type="PANTHER" id="PTHR24305:SF210">
    <property type="entry name" value="CYTOCHROME P450 MONOOXYGENASE ASQL-RELATED"/>
    <property type="match status" value="1"/>
</dbReference>
<dbReference type="InterPro" id="IPR050121">
    <property type="entry name" value="Cytochrome_P450_monoxygenase"/>
</dbReference>
<evidence type="ECO:0000256" key="6">
    <source>
        <dbReference type="PIRSR" id="PIRSR602401-1"/>
    </source>
</evidence>
<dbReference type="SUPFAM" id="SSF48264">
    <property type="entry name" value="Cytochrome P450"/>
    <property type="match status" value="1"/>
</dbReference>
<protein>
    <recommendedName>
        <fullName evidence="12">Isotrichodermin C-15 hydroxylase</fullName>
    </recommendedName>
</protein>
<comment type="similarity">
    <text evidence="2 7">Belongs to the cytochrome P450 family.</text>
</comment>
<dbReference type="InterPro" id="IPR001128">
    <property type="entry name" value="Cyt_P450"/>
</dbReference>
<dbReference type="GO" id="GO:0020037">
    <property type="term" value="F:heme binding"/>
    <property type="evidence" value="ECO:0007669"/>
    <property type="project" value="InterPro"/>
</dbReference>